<dbReference type="InParanoid" id="Q23YX7"/>
<evidence type="ECO:0000313" key="6">
    <source>
        <dbReference type="EMBL" id="EAS01678.2"/>
    </source>
</evidence>
<dbReference type="Proteomes" id="UP000009168">
    <property type="component" value="Unassembled WGS sequence"/>
</dbReference>
<evidence type="ECO:0000313" key="7">
    <source>
        <dbReference type="Proteomes" id="UP000009168"/>
    </source>
</evidence>
<keyword evidence="4" id="KW-0009">Actin-binding</keyword>
<dbReference type="RefSeq" id="XP_001021923.2">
    <property type="nucleotide sequence ID" value="XM_001021923.3"/>
</dbReference>
<gene>
    <name evidence="6" type="ORF">TTHERM_00857810</name>
</gene>
<comment type="subcellular location">
    <subcellularLocation>
        <location evidence="1">Cytoplasm</location>
        <location evidence="1">Cytoskeleton</location>
    </subcellularLocation>
</comment>
<protein>
    <submittedName>
        <fullName evidence="6">ARP2/3 complex 20 kDa subunit (ARPC4)</fullName>
    </submittedName>
</protein>
<dbReference type="AlphaFoldDB" id="Q23YX7"/>
<evidence type="ECO:0000256" key="4">
    <source>
        <dbReference type="ARBA" id="ARBA00023203"/>
    </source>
</evidence>
<dbReference type="HOGENOM" id="CLU_084855_1_0_1"/>
<dbReference type="Gene3D" id="3.30.1460.20">
    <property type="match status" value="1"/>
</dbReference>
<reference evidence="7" key="1">
    <citation type="journal article" date="2006" name="PLoS Biol.">
        <title>Macronuclear genome sequence of the ciliate Tetrahymena thermophila, a model eukaryote.</title>
        <authorList>
            <person name="Eisen J.A."/>
            <person name="Coyne R.S."/>
            <person name="Wu M."/>
            <person name="Wu D."/>
            <person name="Thiagarajan M."/>
            <person name="Wortman J.R."/>
            <person name="Badger J.H."/>
            <person name="Ren Q."/>
            <person name="Amedeo P."/>
            <person name="Jones K.M."/>
            <person name="Tallon L.J."/>
            <person name="Delcher A.L."/>
            <person name="Salzberg S.L."/>
            <person name="Silva J.C."/>
            <person name="Haas B.J."/>
            <person name="Majoros W.H."/>
            <person name="Farzad M."/>
            <person name="Carlton J.M."/>
            <person name="Smith R.K. Jr."/>
            <person name="Garg J."/>
            <person name="Pearlman R.E."/>
            <person name="Karrer K.M."/>
            <person name="Sun L."/>
            <person name="Manning G."/>
            <person name="Elde N.C."/>
            <person name="Turkewitz A.P."/>
            <person name="Asai D.J."/>
            <person name="Wilkes D.E."/>
            <person name="Wang Y."/>
            <person name="Cai H."/>
            <person name="Collins K."/>
            <person name="Stewart B.A."/>
            <person name="Lee S.R."/>
            <person name="Wilamowska K."/>
            <person name="Weinberg Z."/>
            <person name="Ruzzo W.L."/>
            <person name="Wloga D."/>
            <person name="Gaertig J."/>
            <person name="Frankel J."/>
            <person name="Tsao C.-C."/>
            <person name="Gorovsky M.A."/>
            <person name="Keeling P.J."/>
            <person name="Waller R.F."/>
            <person name="Patron N.J."/>
            <person name="Cherry J.M."/>
            <person name="Stover N.A."/>
            <person name="Krieger C.J."/>
            <person name="del Toro C."/>
            <person name="Ryder H.F."/>
            <person name="Williamson S.C."/>
            <person name="Barbeau R.A."/>
            <person name="Hamilton E.P."/>
            <person name="Orias E."/>
        </authorList>
    </citation>
    <scope>NUCLEOTIDE SEQUENCE [LARGE SCALE GENOMIC DNA]</scope>
    <source>
        <strain evidence="7">SB210</strain>
    </source>
</reference>
<evidence type="ECO:0000256" key="2">
    <source>
        <dbReference type="ARBA" id="ARBA00005919"/>
    </source>
</evidence>
<keyword evidence="3" id="KW-0963">Cytoplasm</keyword>
<dbReference type="GO" id="GO:0030041">
    <property type="term" value="P:actin filament polymerization"/>
    <property type="evidence" value="ECO:0007669"/>
    <property type="project" value="InterPro"/>
</dbReference>
<evidence type="ECO:0000256" key="1">
    <source>
        <dbReference type="ARBA" id="ARBA00004245"/>
    </source>
</evidence>
<dbReference type="EMBL" id="GG662557">
    <property type="protein sequence ID" value="EAS01678.2"/>
    <property type="molecule type" value="Genomic_DNA"/>
</dbReference>
<keyword evidence="7" id="KW-1185">Reference proteome</keyword>
<dbReference type="eggNOG" id="KOG1876">
    <property type="taxonomic scope" value="Eukaryota"/>
</dbReference>
<sequence>MSSTLEGYTNALREVLDVSLSLQDFPSEIVEKHNKPEVELHGYNKTTKNLVLHPIYLARSDKEKCLVEPSVNSCRISFLLKKNDELDILIASRFSQYFMVRADQFQILRRKAVTGYDVSFLITNEHLEKYQKKELIQYIIDFVGNVEKDLSDIKLNIISQARKSATFYAKQISKDI</sequence>
<dbReference type="Pfam" id="PF05856">
    <property type="entry name" value="ARPC4"/>
    <property type="match status" value="1"/>
</dbReference>
<dbReference type="GO" id="GO:0051015">
    <property type="term" value="F:actin filament binding"/>
    <property type="evidence" value="ECO:0007669"/>
    <property type="project" value="TreeGrafter"/>
</dbReference>
<comment type="similarity">
    <text evidence="2">Belongs to the ARPC4 family.</text>
</comment>
<dbReference type="GO" id="GO:0005885">
    <property type="term" value="C:Arp2/3 protein complex"/>
    <property type="evidence" value="ECO:0007669"/>
    <property type="project" value="InterPro"/>
</dbReference>
<dbReference type="InterPro" id="IPR034666">
    <property type="entry name" value="ARPC2/4"/>
</dbReference>
<dbReference type="PANTHER" id="PTHR22629:SF0">
    <property type="entry name" value="ACTIN-RELATED PROTEIN 2_3 COMPLEX SUBUNIT 4"/>
    <property type="match status" value="1"/>
</dbReference>
<dbReference type="GeneID" id="7844103"/>
<dbReference type="PANTHER" id="PTHR22629">
    <property type="entry name" value="ARP2/3 COMPLEX 20 KD SUBUNIT"/>
    <property type="match status" value="1"/>
</dbReference>
<proteinExistence type="inferred from homology"/>
<dbReference type="InterPro" id="IPR008384">
    <property type="entry name" value="ARPC4"/>
</dbReference>
<name>Q23YX7_TETTS</name>
<dbReference type="STRING" id="312017.Q23YX7"/>
<organism evidence="6 7">
    <name type="scientific">Tetrahymena thermophila (strain SB210)</name>
    <dbReference type="NCBI Taxonomy" id="312017"/>
    <lineage>
        <taxon>Eukaryota</taxon>
        <taxon>Sar</taxon>
        <taxon>Alveolata</taxon>
        <taxon>Ciliophora</taxon>
        <taxon>Intramacronucleata</taxon>
        <taxon>Oligohymenophorea</taxon>
        <taxon>Hymenostomatida</taxon>
        <taxon>Tetrahymenina</taxon>
        <taxon>Tetrahymenidae</taxon>
        <taxon>Tetrahymena</taxon>
    </lineage>
</organism>
<evidence type="ECO:0000256" key="5">
    <source>
        <dbReference type="ARBA" id="ARBA00023212"/>
    </source>
</evidence>
<dbReference type="GO" id="GO:0034314">
    <property type="term" value="P:Arp2/3 complex-mediated actin nucleation"/>
    <property type="evidence" value="ECO:0007669"/>
    <property type="project" value="InterPro"/>
</dbReference>
<dbReference type="KEGG" id="tet:TTHERM_00857810"/>
<keyword evidence="5" id="KW-0206">Cytoskeleton</keyword>
<dbReference type="SUPFAM" id="SSF69645">
    <property type="entry name" value="Arp2/3 complex subunits"/>
    <property type="match status" value="1"/>
</dbReference>
<evidence type="ECO:0000256" key="3">
    <source>
        <dbReference type="ARBA" id="ARBA00022490"/>
    </source>
</evidence>
<accession>Q23YX7</accession>
<dbReference type="OrthoDB" id="336240at2759"/>